<name>A0A1J1J1E5_9DIPT</name>
<dbReference type="AlphaFoldDB" id="A0A1J1J1E5"/>
<feature type="signal peptide" evidence="1">
    <location>
        <begin position="1"/>
        <end position="20"/>
    </location>
</feature>
<sequence>MKAFIFSLFVLALLSSQVDAQRTCMPGRPSGVMNVCRQRGSTNCSRVESRNTCINLVGGPFVSGFAGQVPRCTIFANEGCRGSEERITSIRANFSFPARSVRCPCV</sequence>
<protein>
    <submittedName>
        <fullName evidence="2">CLUMA_CG019131, isoform A</fullName>
    </submittedName>
</protein>
<evidence type="ECO:0000313" key="3">
    <source>
        <dbReference type="Proteomes" id="UP000183832"/>
    </source>
</evidence>
<evidence type="ECO:0000313" key="2">
    <source>
        <dbReference type="EMBL" id="CRL06160.1"/>
    </source>
</evidence>
<evidence type="ECO:0000256" key="1">
    <source>
        <dbReference type="SAM" id="SignalP"/>
    </source>
</evidence>
<keyword evidence="1" id="KW-0732">Signal</keyword>
<reference evidence="2 3" key="1">
    <citation type="submission" date="2015-04" db="EMBL/GenBank/DDBJ databases">
        <authorList>
            <person name="Syromyatnikov M.Y."/>
            <person name="Popov V.N."/>
        </authorList>
    </citation>
    <scope>NUCLEOTIDE SEQUENCE [LARGE SCALE GENOMIC DNA]</scope>
</reference>
<dbReference type="EMBL" id="CVRI01000066">
    <property type="protein sequence ID" value="CRL06160.1"/>
    <property type="molecule type" value="Genomic_DNA"/>
</dbReference>
<feature type="chain" id="PRO_5012453042" evidence="1">
    <location>
        <begin position="21"/>
        <end position="106"/>
    </location>
</feature>
<dbReference type="OrthoDB" id="5135415at2759"/>
<proteinExistence type="predicted"/>
<accession>A0A1J1J1E5</accession>
<organism evidence="2 3">
    <name type="scientific">Clunio marinus</name>
    <dbReference type="NCBI Taxonomy" id="568069"/>
    <lineage>
        <taxon>Eukaryota</taxon>
        <taxon>Metazoa</taxon>
        <taxon>Ecdysozoa</taxon>
        <taxon>Arthropoda</taxon>
        <taxon>Hexapoda</taxon>
        <taxon>Insecta</taxon>
        <taxon>Pterygota</taxon>
        <taxon>Neoptera</taxon>
        <taxon>Endopterygota</taxon>
        <taxon>Diptera</taxon>
        <taxon>Nematocera</taxon>
        <taxon>Chironomoidea</taxon>
        <taxon>Chironomidae</taxon>
        <taxon>Clunio</taxon>
    </lineage>
</organism>
<gene>
    <name evidence="2" type="ORF">CLUMA_CG019131</name>
</gene>
<dbReference type="Proteomes" id="UP000183832">
    <property type="component" value="Unassembled WGS sequence"/>
</dbReference>
<keyword evidence="3" id="KW-1185">Reference proteome</keyword>